<gene>
    <name evidence="2" type="ORF">BO80DRAFT_428237</name>
</gene>
<keyword evidence="3" id="KW-1185">Reference proteome</keyword>
<dbReference type="GeneID" id="37225072"/>
<dbReference type="AlphaFoldDB" id="A0A395GPE3"/>
<feature type="compositionally biased region" description="Basic and acidic residues" evidence="1">
    <location>
        <begin position="50"/>
        <end position="68"/>
    </location>
</feature>
<organism evidence="2 3">
    <name type="scientific">Aspergillus ibericus CBS 121593</name>
    <dbReference type="NCBI Taxonomy" id="1448316"/>
    <lineage>
        <taxon>Eukaryota</taxon>
        <taxon>Fungi</taxon>
        <taxon>Dikarya</taxon>
        <taxon>Ascomycota</taxon>
        <taxon>Pezizomycotina</taxon>
        <taxon>Eurotiomycetes</taxon>
        <taxon>Eurotiomycetidae</taxon>
        <taxon>Eurotiales</taxon>
        <taxon>Aspergillaceae</taxon>
        <taxon>Aspergillus</taxon>
        <taxon>Aspergillus subgen. Circumdati</taxon>
    </lineage>
</organism>
<evidence type="ECO:0000256" key="1">
    <source>
        <dbReference type="SAM" id="MobiDB-lite"/>
    </source>
</evidence>
<evidence type="ECO:0000313" key="3">
    <source>
        <dbReference type="Proteomes" id="UP000249402"/>
    </source>
</evidence>
<dbReference type="RefSeq" id="XP_025571709.1">
    <property type="nucleotide sequence ID" value="XM_025720207.1"/>
</dbReference>
<proteinExistence type="predicted"/>
<dbReference type="EMBL" id="KZ824463">
    <property type="protein sequence ID" value="RAK97381.1"/>
    <property type="molecule type" value="Genomic_DNA"/>
</dbReference>
<accession>A0A395GPE3</accession>
<feature type="region of interest" description="Disordered" evidence="1">
    <location>
        <begin position="22"/>
        <end position="68"/>
    </location>
</feature>
<dbReference type="VEuPathDB" id="FungiDB:BO80DRAFT_428237"/>
<name>A0A395GPE3_9EURO</name>
<protein>
    <submittedName>
        <fullName evidence="2">Uncharacterized protein</fullName>
    </submittedName>
</protein>
<evidence type="ECO:0000313" key="2">
    <source>
        <dbReference type="EMBL" id="RAK97381.1"/>
    </source>
</evidence>
<sequence length="88" mass="9455">MKGSPWDRSRIFAGVAATCMGSVSDSQPQPASRAHYPSTPITSGAPCQCRLEDRDPERRDAGDKGWRPNRARCDNGDHACGGGLFCFG</sequence>
<reference evidence="2 3" key="1">
    <citation type="submission" date="2018-02" db="EMBL/GenBank/DDBJ databases">
        <title>The genomes of Aspergillus section Nigri reveals drivers in fungal speciation.</title>
        <authorList>
            <consortium name="DOE Joint Genome Institute"/>
            <person name="Vesth T.C."/>
            <person name="Nybo J."/>
            <person name="Theobald S."/>
            <person name="Brandl J."/>
            <person name="Frisvad J.C."/>
            <person name="Nielsen K.F."/>
            <person name="Lyhne E.K."/>
            <person name="Kogle M.E."/>
            <person name="Kuo A."/>
            <person name="Riley R."/>
            <person name="Clum A."/>
            <person name="Nolan M."/>
            <person name="Lipzen A."/>
            <person name="Salamov A."/>
            <person name="Henrissat B."/>
            <person name="Wiebenga A."/>
            <person name="De vries R.P."/>
            <person name="Grigoriev I.V."/>
            <person name="Mortensen U.H."/>
            <person name="Andersen M.R."/>
            <person name="Baker S.E."/>
        </authorList>
    </citation>
    <scope>NUCLEOTIDE SEQUENCE [LARGE SCALE GENOMIC DNA]</scope>
    <source>
        <strain evidence="2 3">CBS 121593</strain>
    </source>
</reference>
<dbReference type="Proteomes" id="UP000249402">
    <property type="component" value="Unassembled WGS sequence"/>
</dbReference>